<evidence type="ECO:0000259" key="6">
    <source>
        <dbReference type="Pfam" id="PF05699"/>
    </source>
</evidence>
<dbReference type="InterPro" id="IPR052035">
    <property type="entry name" value="ZnF_BED_domain_contain"/>
</dbReference>
<reference evidence="9" key="2">
    <citation type="submission" date="2019-09" db="UniProtKB">
        <authorList>
            <consortium name="WormBaseParasite"/>
        </authorList>
    </citation>
    <scope>IDENTIFICATION</scope>
</reference>
<comment type="subcellular location">
    <subcellularLocation>
        <location evidence="1">Nucleus</location>
    </subcellularLocation>
</comment>
<dbReference type="InterPro" id="IPR012337">
    <property type="entry name" value="RNaseH-like_sf"/>
</dbReference>
<evidence type="ECO:0000256" key="1">
    <source>
        <dbReference type="ARBA" id="ARBA00004123"/>
    </source>
</evidence>
<evidence type="ECO:0000256" key="3">
    <source>
        <dbReference type="ARBA" id="ARBA00022771"/>
    </source>
</evidence>
<organism evidence="8 9">
    <name type="scientific">Heligmosomoides polygyrus</name>
    <name type="common">Parasitic roundworm</name>
    <dbReference type="NCBI Taxonomy" id="6339"/>
    <lineage>
        <taxon>Eukaryota</taxon>
        <taxon>Metazoa</taxon>
        <taxon>Ecdysozoa</taxon>
        <taxon>Nematoda</taxon>
        <taxon>Chromadorea</taxon>
        <taxon>Rhabditida</taxon>
        <taxon>Rhabditina</taxon>
        <taxon>Rhabditomorpha</taxon>
        <taxon>Strongyloidea</taxon>
        <taxon>Heligmosomidae</taxon>
        <taxon>Heligmosomoides</taxon>
    </lineage>
</organism>
<keyword evidence="4" id="KW-0862">Zinc</keyword>
<evidence type="ECO:0000256" key="2">
    <source>
        <dbReference type="ARBA" id="ARBA00022723"/>
    </source>
</evidence>
<dbReference type="OrthoDB" id="5865631at2759"/>
<dbReference type="PANTHER" id="PTHR46481">
    <property type="entry name" value="ZINC FINGER BED DOMAIN-CONTAINING PROTEIN 4"/>
    <property type="match status" value="1"/>
</dbReference>
<dbReference type="GO" id="GO:0046983">
    <property type="term" value="F:protein dimerization activity"/>
    <property type="evidence" value="ECO:0007669"/>
    <property type="project" value="InterPro"/>
</dbReference>
<evidence type="ECO:0000313" key="7">
    <source>
        <dbReference type="EMBL" id="VDP08525.1"/>
    </source>
</evidence>
<feature type="domain" description="HAT C-terminal dimerisation" evidence="6">
    <location>
        <begin position="390"/>
        <end position="461"/>
    </location>
</feature>
<dbReference type="GO" id="GO:0008270">
    <property type="term" value="F:zinc ion binding"/>
    <property type="evidence" value="ECO:0007669"/>
    <property type="project" value="UniProtKB-KW"/>
</dbReference>
<protein>
    <submittedName>
        <fullName evidence="9">Dimer_Tnp_hAT domain-containing protein</fullName>
    </submittedName>
</protein>
<keyword evidence="2" id="KW-0479">Metal-binding</keyword>
<dbReference type="GO" id="GO:0005634">
    <property type="term" value="C:nucleus"/>
    <property type="evidence" value="ECO:0007669"/>
    <property type="project" value="UniProtKB-SubCell"/>
</dbReference>
<evidence type="ECO:0000313" key="8">
    <source>
        <dbReference type="Proteomes" id="UP000050761"/>
    </source>
</evidence>
<dbReference type="WBParaSite" id="HPBE_0001731101-mRNA-1">
    <property type="protein sequence ID" value="HPBE_0001731101-mRNA-1"/>
    <property type="gene ID" value="HPBE_0001731101"/>
</dbReference>
<evidence type="ECO:0000256" key="5">
    <source>
        <dbReference type="ARBA" id="ARBA00023242"/>
    </source>
</evidence>
<dbReference type="EMBL" id="UZAH01029931">
    <property type="protein sequence ID" value="VDP08525.1"/>
    <property type="molecule type" value="Genomic_DNA"/>
</dbReference>
<dbReference type="InterPro" id="IPR008906">
    <property type="entry name" value="HATC_C_dom"/>
</dbReference>
<sequence>MQFICSAALPLSILHAPGFGNLLSVIAPRFKLKSRTYFTRNALTSLHDDYTSRVKSLFSEVESISFACDVWSSKDNKHSLLALTAHFVDSNFLPRFVVLAATPIKGPHNAENMKSLLAKTLQSFSIEEERVHVFVRDAAPSMKKTTNLLNIKSVDCFAHELQLAAKDGLKVIGETLHGYDGLFSRLWKIVTKLKRSGNDKESFGAFQKLCDLSETTLIKGIEVRWSSYYNMLQRFVDNFTAVELFLVDNLTYPALDEGDWDLMHRLIDVLKPLATHRHCASIPVFIPLIKVILRQLEESSPRMSRVKQAIALGLTERVKGIEDEEHFWIATLVDPRFKDQYFSTDKKDAALERQEIAMETSSAAMSPQSYCGCDSDNGNPFILFWKEVPEKDSYDPFEFWKNETNAAKYPLLRKLAIKYSLAPATSSECERLFSTAGFIVNDLRKRLSAENLEKLLFLHHNVLILGF</sequence>
<accession>A0A3P8BPZ8</accession>
<accession>A0A183G6I1</accession>
<dbReference type="SUPFAM" id="SSF53098">
    <property type="entry name" value="Ribonuclease H-like"/>
    <property type="match status" value="1"/>
</dbReference>
<evidence type="ECO:0000313" key="9">
    <source>
        <dbReference type="WBParaSite" id="HPBE_0001731101-mRNA-1"/>
    </source>
</evidence>
<keyword evidence="8" id="KW-1185">Reference proteome</keyword>
<keyword evidence="5" id="KW-0539">Nucleus</keyword>
<dbReference type="PANTHER" id="PTHR46481:SF10">
    <property type="entry name" value="ZINC FINGER BED DOMAIN-CONTAINING PROTEIN 39"/>
    <property type="match status" value="1"/>
</dbReference>
<evidence type="ECO:0000256" key="4">
    <source>
        <dbReference type="ARBA" id="ARBA00022833"/>
    </source>
</evidence>
<gene>
    <name evidence="7" type="ORF">HPBE_LOCUS17311</name>
</gene>
<proteinExistence type="predicted"/>
<dbReference type="Pfam" id="PF05699">
    <property type="entry name" value="Dimer_Tnp_hAT"/>
    <property type="match status" value="1"/>
</dbReference>
<dbReference type="Proteomes" id="UP000050761">
    <property type="component" value="Unassembled WGS sequence"/>
</dbReference>
<name>A0A183G6I1_HELPZ</name>
<dbReference type="AlphaFoldDB" id="A0A183G6I1"/>
<keyword evidence="3" id="KW-0863">Zinc-finger</keyword>
<reference evidence="7 8" key="1">
    <citation type="submission" date="2018-11" db="EMBL/GenBank/DDBJ databases">
        <authorList>
            <consortium name="Pathogen Informatics"/>
        </authorList>
    </citation>
    <scope>NUCLEOTIDE SEQUENCE [LARGE SCALE GENOMIC DNA]</scope>
</reference>